<evidence type="ECO:0000313" key="2">
    <source>
        <dbReference type="Proteomes" id="UP000296049"/>
    </source>
</evidence>
<reference evidence="2" key="1">
    <citation type="journal article" date="2013" name="Nat. Genet.">
        <title>The duck genome and transcriptome provide insight into an avian influenza virus reservoir species.</title>
        <authorList>
            <person name="Huang Y."/>
            <person name="Li Y."/>
            <person name="Burt D.W."/>
            <person name="Chen H."/>
            <person name="Zhang Y."/>
            <person name="Qian W."/>
            <person name="Kim H."/>
            <person name="Gan S."/>
            <person name="Zhao Y."/>
            <person name="Li J."/>
            <person name="Yi K."/>
            <person name="Feng H."/>
            <person name="Zhu P."/>
            <person name="Li B."/>
            <person name="Liu Q."/>
            <person name="Fairley S."/>
            <person name="Magor K.E."/>
            <person name="Du Z."/>
            <person name="Hu X."/>
            <person name="Goodman L."/>
            <person name="Tafer H."/>
            <person name="Vignal A."/>
            <person name="Lee T."/>
            <person name="Kim K.W."/>
            <person name="Sheng Z."/>
            <person name="An Y."/>
            <person name="Searle S."/>
            <person name="Herrero J."/>
            <person name="Groenen M.A."/>
            <person name="Crooijmans R.P."/>
            <person name="Faraut T."/>
            <person name="Cai Q."/>
            <person name="Webster R.G."/>
            <person name="Aldridge J.R."/>
            <person name="Warren W.C."/>
            <person name="Bartschat S."/>
            <person name="Kehr S."/>
            <person name="Marz M."/>
            <person name="Stadler P.F."/>
            <person name="Smith J."/>
            <person name="Kraus R.H."/>
            <person name="Zhao Y."/>
            <person name="Ren L."/>
            <person name="Fei J."/>
            <person name="Morisson M."/>
            <person name="Kaiser P."/>
            <person name="Griffin D.K."/>
            <person name="Rao M."/>
            <person name="Pitel F."/>
            <person name="Wang J."/>
            <person name="Li N."/>
        </authorList>
    </citation>
    <scope>NUCLEOTIDE SEQUENCE [LARGE SCALE GENOMIC DNA]</scope>
</reference>
<dbReference type="EMBL" id="KB742854">
    <property type="protein sequence ID" value="EOB03475.1"/>
    <property type="molecule type" value="Genomic_DNA"/>
</dbReference>
<organism evidence="1 2">
    <name type="scientific">Anas platyrhynchos</name>
    <name type="common">Mallard</name>
    <name type="synonym">Anas boschas</name>
    <dbReference type="NCBI Taxonomy" id="8839"/>
    <lineage>
        <taxon>Eukaryota</taxon>
        <taxon>Metazoa</taxon>
        <taxon>Chordata</taxon>
        <taxon>Craniata</taxon>
        <taxon>Vertebrata</taxon>
        <taxon>Euteleostomi</taxon>
        <taxon>Archelosauria</taxon>
        <taxon>Archosauria</taxon>
        <taxon>Dinosauria</taxon>
        <taxon>Saurischia</taxon>
        <taxon>Theropoda</taxon>
        <taxon>Coelurosauria</taxon>
        <taxon>Aves</taxon>
        <taxon>Neognathae</taxon>
        <taxon>Galloanserae</taxon>
        <taxon>Anseriformes</taxon>
        <taxon>Anatidae</taxon>
        <taxon>Anatinae</taxon>
        <taxon>Anas</taxon>
    </lineage>
</organism>
<protein>
    <submittedName>
        <fullName evidence="1">Uncharacterized protein</fullName>
    </submittedName>
</protein>
<sequence length="93" mass="9926">MAMEEGREEGAEGGTSLSCVIVPVPAVTSSAWAAATTNGLLCHLSDHGQSVSFQQHVPNIEVSDLTLTGTHSSIELHKTVRGNVRESFDHQRN</sequence>
<gene>
    <name evidence="1" type="ORF">Anapl_16248</name>
</gene>
<proteinExistence type="predicted"/>
<evidence type="ECO:0000313" key="1">
    <source>
        <dbReference type="EMBL" id="EOB03475.1"/>
    </source>
</evidence>
<name>R0LP11_ANAPL</name>
<dbReference type="AlphaFoldDB" id="R0LP11"/>
<accession>R0LP11</accession>
<keyword evidence="2" id="KW-1185">Reference proteome</keyword>
<dbReference type="Proteomes" id="UP000296049">
    <property type="component" value="Unassembled WGS sequence"/>
</dbReference>